<feature type="domain" description="B box-type" evidence="2">
    <location>
        <begin position="28"/>
        <end position="68"/>
    </location>
</feature>
<reference evidence="3" key="2">
    <citation type="submission" date="2020-11" db="EMBL/GenBank/DDBJ databases">
        <authorList>
            <person name="McCartney M.A."/>
            <person name="Auch B."/>
            <person name="Kono T."/>
            <person name="Mallez S."/>
            <person name="Becker A."/>
            <person name="Gohl D.M."/>
            <person name="Silverstein K.A.T."/>
            <person name="Koren S."/>
            <person name="Bechman K.B."/>
            <person name="Herman A."/>
            <person name="Abrahante J.E."/>
            <person name="Garbe J."/>
        </authorList>
    </citation>
    <scope>NUCLEOTIDE SEQUENCE</scope>
    <source>
        <strain evidence="3">Duluth1</strain>
        <tissue evidence="3">Whole animal</tissue>
    </source>
</reference>
<gene>
    <name evidence="3" type="ORF">DPMN_056971</name>
</gene>
<dbReference type="InterPro" id="IPR000315">
    <property type="entry name" value="Znf_B-box"/>
</dbReference>
<keyword evidence="1" id="KW-0479">Metal-binding</keyword>
<dbReference type="AlphaFoldDB" id="A0A9D4CSP7"/>
<dbReference type="GO" id="GO:0008270">
    <property type="term" value="F:zinc ion binding"/>
    <property type="evidence" value="ECO:0007669"/>
    <property type="project" value="UniProtKB-KW"/>
</dbReference>
<keyword evidence="4" id="KW-1185">Reference proteome</keyword>
<dbReference type="Gene3D" id="3.30.160.60">
    <property type="entry name" value="Classic Zinc Finger"/>
    <property type="match status" value="1"/>
</dbReference>
<protein>
    <recommendedName>
        <fullName evidence="2">B box-type domain-containing protein</fullName>
    </recommendedName>
</protein>
<evidence type="ECO:0000313" key="4">
    <source>
        <dbReference type="Proteomes" id="UP000828390"/>
    </source>
</evidence>
<name>A0A9D4CSP7_DREPO</name>
<keyword evidence="1" id="KW-0862">Zinc</keyword>
<organism evidence="3 4">
    <name type="scientific">Dreissena polymorpha</name>
    <name type="common">Zebra mussel</name>
    <name type="synonym">Mytilus polymorpha</name>
    <dbReference type="NCBI Taxonomy" id="45954"/>
    <lineage>
        <taxon>Eukaryota</taxon>
        <taxon>Metazoa</taxon>
        <taxon>Spiralia</taxon>
        <taxon>Lophotrochozoa</taxon>
        <taxon>Mollusca</taxon>
        <taxon>Bivalvia</taxon>
        <taxon>Autobranchia</taxon>
        <taxon>Heteroconchia</taxon>
        <taxon>Euheterodonta</taxon>
        <taxon>Imparidentia</taxon>
        <taxon>Neoheterodontei</taxon>
        <taxon>Myida</taxon>
        <taxon>Dreissenoidea</taxon>
        <taxon>Dreissenidae</taxon>
        <taxon>Dreissena</taxon>
    </lineage>
</organism>
<feature type="domain" description="B box-type" evidence="2">
    <location>
        <begin position="87"/>
        <end position="126"/>
    </location>
</feature>
<dbReference type="PROSITE" id="PS50119">
    <property type="entry name" value="ZF_BBOX"/>
    <property type="match status" value="2"/>
</dbReference>
<proteinExistence type="predicted"/>
<keyword evidence="1" id="KW-0863">Zinc-finger</keyword>
<dbReference type="Proteomes" id="UP000828390">
    <property type="component" value="Unassembled WGS sequence"/>
</dbReference>
<evidence type="ECO:0000259" key="2">
    <source>
        <dbReference type="PROSITE" id="PS50119"/>
    </source>
</evidence>
<accession>A0A9D4CSP7</accession>
<dbReference type="SUPFAM" id="SSF57845">
    <property type="entry name" value="B-box zinc-binding domain"/>
    <property type="match status" value="1"/>
</dbReference>
<comment type="caution">
    <text evidence="3">The sequence shown here is derived from an EMBL/GenBank/DDBJ whole genome shotgun (WGS) entry which is preliminary data.</text>
</comment>
<reference evidence="3" key="1">
    <citation type="journal article" date="2019" name="bioRxiv">
        <title>The Genome of the Zebra Mussel, Dreissena polymorpha: A Resource for Invasive Species Research.</title>
        <authorList>
            <person name="McCartney M.A."/>
            <person name="Auch B."/>
            <person name="Kono T."/>
            <person name="Mallez S."/>
            <person name="Zhang Y."/>
            <person name="Obille A."/>
            <person name="Becker A."/>
            <person name="Abrahante J.E."/>
            <person name="Garbe J."/>
            <person name="Badalamenti J.P."/>
            <person name="Herman A."/>
            <person name="Mangelson H."/>
            <person name="Liachko I."/>
            <person name="Sullivan S."/>
            <person name="Sone E.D."/>
            <person name="Koren S."/>
            <person name="Silverstein K.A.T."/>
            <person name="Beckman K.B."/>
            <person name="Gohl D.M."/>
        </authorList>
    </citation>
    <scope>NUCLEOTIDE SEQUENCE</scope>
    <source>
        <strain evidence="3">Duluth1</strain>
        <tissue evidence="3">Whole animal</tissue>
    </source>
</reference>
<dbReference type="EMBL" id="JAIWYP010000012">
    <property type="protein sequence ID" value="KAH3730968.1"/>
    <property type="molecule type" value="Genomic_DNA"/>
</dbReference>
<evidence type="ECO:0000256" key="1">
    <source>
        <dbReference type="PROSITE-ProRule" id="PRU00024"/>
    </source>
</evidence>
<evidence type="ECO:0000313" key="3">
    <source>
        <dbReference type="EMBL" id="KAH3730968.1"/>
    </source>
</evidence>
<sequence>MATVSGSSYSIAKGSECEIPVNFYCSTCEDHSKKIDADFYCEICLKFFCITCNQLHGQLHVKHTALGRKDKNRWPVSKNVEEFLLDCEDHKDKKVEMYCPEHSKLCCANCVLLNHRTCRKVALISEICTKESTDL</sequence>